<feature type="region of interest" description="Disordered" evidence="4">
    <location>
        <begin position="1"/>
        <end position="22"/>
    </location>
</feature>
<evidence type="ECO:0000256" key="2">
    <source>
        <dbReference type="ARBA" id="ARBA00023125"/>
    </source>
</evidence>
<dbReference type="Gene3D" id="1.10.10.10">
    <property type="entry name" value="Winged helix-like DNA-binding domain superfamily/Winged helix DNA-binding domain"/>
    <property type="match status" value="1"/>
</dbReference>
<evidence type="ECO:0000313" key="8">
    <source>
        <dbReference type="Proteomes" id="UP000005756"/>
    </source>
</evidence>
<dbReference type="SMART" id="SM00345">
    <property type="entry name" value="HTH_GNTR"/>
    <property type="match status" value="1"/>
</dbReference>
<dbReference type="Proteomes" id="UP000005756">
    <property type="component" value="Unassembled WGS sequence"/>
</dbReference>
<dbReference type="STRING" id="1072583.KUC_1635"/>
<dbReference type="GO" id="GO:0003677">
    <property type="term" value="F:DNA binding"/>
    <property type="evidence" value="ECO:0007669"/>
    <property type="project" value="UniProtKB-KW"/>
</dbReference>
<evidence type="ECO:0000313" key="6">
    <source>
        <dbReference type="EMBL" id="EHJ94676.1"/>
    </source>
</evidence>
<dbReference type="EMBL" id="JH393257">
    <property type="protein sequence ID" value="EHJ94676.1"/>
    <property type="molecule type" value="Genomic_DNA"/>
</dbReference>
<feature type="compositionally biased region" description="Basic residues" evidence="4">
    <location>
        <begin position="1"/>
        <end position="10"/>
    </location>
</feature>
<sequence length="245" mass="27521">MRKALSKKLNGRQQMDQTAPSIPDVTYTADMTTQEHAYLRLRQAIMVGAFPPGHRLTIRGLALDLGLSQTPIREAVRRLCSENAIEVLGNRRLRVPMMTAGRFEELIQLRTVLELHAAARSLPHVSDIVIDRMAVIDTELDGAVVANDPVEMTRLNQAFHRALYCLNPDQAVMPLVESIWLQLGPFQRQMMSTHKTHYCIDRHKEILAALRQRTLETLSQALVADIQEGLALAGKDAFRETQVPA</sequence>
<keyword evidence="3" id="KW-0804">Transcription</keyword>
<evidence type="ECO:0000256" key="3">
    <source>
        <dbReference type="ARBA" id="ARBA00023163"/>
    </source>
</evidence>
<evidence type="ECO:0000256" key="4">
    <source>
        <dbReference type="SAM" id="MobiDB-lite"/>
    </source>
</evidence>
<evidence type="ECO:0000256" key="1">
    <source>
        <dbReference type="ARBA" id="ARBA00023015"/>
    </source>
</evidence>
<evidence type="ECO:0000313" key="7">
    <source>
        <dbReference type="EMBL" id="OZT75486.1"/>
    </source>
</evidence>
<dbReference type="SMART" id="SM00895">
    <property type="entry name" value="FCD"/>
    <property type="match status" value="1"/>
</dbReference>
<feature type="domain" description="HTH gntR-type" evidence="5">
    <location>
        <begin position="31"/>
        <end position="98"/>
    </location>
</feature>
<proteinExistence type="predicted"/>
<dbReference type="Pfam" id="PF07729">
    <property type="entry name" value="FCD"/>
    <property type="match status" value="1"/>
</dbReference>
<keyword evidence="1" id="KW-0805">Transcription regulation</keyword>
<dbReference type="PANTHER" id="PTHR43537">
    <property type="entry name" value="TRANSCRIPTIONAL REGULATOR, GNTR FAMILY"/>
    <property type="match status" value="1"/>
</dbReference>
<name>A0A265E211_9GAMM</name>
<dbReference type="InterPro" id="IPR036388">
    <property type="entry name" value="WH-like_DNA-bd_sf"/>
</dbReference>
<dbReference type="PANTHER" id="PTHR43537:SF39">
    <property type="entry name" value="HTH-TYPE TRANSCRIPTIONAL REGULATOR MCBR"/>
    <property type="match status" value="1"/>
</dbReference>
<dbReference type="AlphaFoldDB" id="A0A265E211"/>
<dbReference type="InterPro" id="IPR036390">
    <property type="entry name" value="WH_DNA-bd_sf"/>
</dbReference>
<dbReference type="EMBL" id="NPEY01000002">
    <property type="protein sequence ID" value="OZT75486.1"/>
    <property type="molecule type" value="Genomic_DNA"/>
</dbReference>
<dbReference type="Proteomes" id="UP000216538">
    <property type="component" value="Unassembled WGS sequence"/>
</dbReference>
<evidence type="ECO:0000313" key="9">
    <source>
        <dbReference type="Proteomes" id="UP000216538"/>
    </source>
</evidence>
<dbReference type="SUPFAM" id="SSF46785">
    <property type="entry name" value="Winged helix' DNA-binding domain"/>
    <property type="match status" value="1"/>
</dbReference>
<keyword evidence="2" id="KW-0238">DNA-binding</keyword>
<dbReference type="InterPro" id="IPR011711">
    <property type="entry name" value="GntR_C"/>
</dbReference>
<dbReference type="InterPro" id="IPR000524">
    <property type="entry name" value="Tscrpt_reg_HTH_GntR"/>
</dbReference>
<accession>A0A265E211</accession>
<dbReference type="SUPFAM" id="SSF48008">
    <property type="entry name" value="GntR ligand-binding domain-like"/>
    <property type="match status" value="1"/>
</dbReference>
<evidence type="ECO:0000259" key="5">
    <source>
        <dbReference type="PROSITE" id="PS50949"/>
    </source>
</evidence>
<organism evidence="6 8">
    <name type="scientific">Vreelandella boliviensis LC1</name>
    <dbReference type="NCBI Taxonomy" id="1072583"/>
    <lineage>
        <taxon>Bacteria</taxon>
        <taxon>Pseudomonadati</taxon>
        <taxon>Pseudomonadota</taxon>
        <taxon>Gammaproteobacteria</taxon>
        <taxon>Oceanospirillales</taxon>
        <taxon>Halomonadaceae</taxon>
        <taxon>Vreelandella</taxon>
    </lineage>
</organism>
<gene>
    <name evidence="7" type="ORF">CE457_03590</name>
    <name evidence="6" type="ORF">KUC_1635</name>
</gene>
<feature type="compositionally biased region" description="Polar residues" evidence="4">
    <location>
        <begin position="11"/>
        <end position="20"/>
    </location>
</feature>
<dbReference type="GO" id="GO:0003700">
    <property type="term" value="F:DNA-binding transcription factor activity"/>
    <property type="evidence" value="ECO:0007669"/>
    <property type="project" value="InterPro"/>
</dbReference>
<reference evidence="7 9" key="2">
    <citation type="submission" date="2017-07" db="EMBL/GenBank/DDBJ databases">
        <title>Shotgun whole genome sequences of three halophilic bacterial isolates.</title>
        <authorList>
            <person name="Pozzo T."/>
            <person name="Higdon S.M."/>
            <person name="Quillaguaman J."/>
        </authorList>
    </citation>
    <scope>NUCLEOTIDE SEQUENCE [LARGE SCALE GENOMIC DNA]</scope>
    <source>
        <strain evidence="7 9">LC1</strain>
    </source>
</reference>
<reference evidence="6 8" key="1">
    <citation type="submission" date="2011-10" db="EMBL/GenBank/DDBJ databases">
        <authorList>
            <person name="Quillaguamn J."/>
            <person name="Guzmn D."/>
            <person name="Balderrama-Subieta A."/>
            <person name="Cardona-Ortuo C."/>
            <person name="Guevara-Martnez M."/>
            <person name="Callisaya-Quispe N."/>
        </authorList>
    </citation>
    <scope>NUCLEOTIDE SEQUENCE [LARGE SCALE GENOMIC DNA]</scope>
    <source>
        <strain evidence="6 8">LC1</strain>
    </source>
</reference>
<keyword evidence="9" id="KW-1185">Reference proteome</keyword>
<dbReference type="Pfam" id="PF00392">
    <property type="entry name" value="GntR"/>
    <property type="match status" value="1"/>
</dbReference>
<dbReference type="InterPro" id="IPR008920">
    <property type="entry name" value="TF_FadR/GntR_C"/>
</dbReference>
<protein>
    <submittedName>
        <fullName evidence="7">GntR family transcriptional regulator</fullName>
    </submittedName>
    <submittedName>
        <fullName evidence="6">HTH-type transcriptional regulator mcbR</fullName>
    </submittedName>
</protein>
<dbReference type="Gene3D" id="1.20.120.530">
    <property type="entry name" value="GntR ligand-binding domain-like"/>
    <property type="match status" value="1"/>
</dbReference>
<dbReference type="PROSITE" id="PS50949">
    <property type="entry name" value="HTH_GNTR"/>
    <property type="match status" value="1"/>
</dbReference>